<dbReference type="InterPro" id="IPR019261">
    <property type="entry name" value="PARG_cat_microbial"/>
</dbReference>
<dbReference type="EMBL" id="GDID01005038">
    <property type="protein sequence ID" value="JAP91568.1"/>
    <property type="molecule type" value="Transcribed_RNA"/>
</dbReference>
<dbReference type="NCBIfam" id="TIGR02452">
    <property type="entry name" value="TIGR02452 family protein"/>
    <property type="match status" value="1"/>
</dbReference>
<dbReference type="InterPro" id="IPR012664">
    <property type="entry name" value="CHP02452"/>
</dbReference>
<dbReference type="PANTHER" id="PTHR35596">
    <property type="entry name" value="DUF2263 DOMAIN-CONTAINING PROTEIN"/>
    <property type="match status" value="1"/>
</dbReference>
<dbReference type="InterPro" id="IPR043472">
    <property type="entry name" value="Macro_dom-like"/>
</dbReference>
<accession>A0A146K5A9</accession>
<dbReference type="PIRSF" id="PIRSF014899">
    <property type="entry name" value="UCP014899"/>
    <property type="match status" value="1"/>
</dbReference>
<feature type="non-terminal residue" evidence="2">
    <location>
        <position position="1"/>
    </location>
</feature>
<dbReference type="AlphaFoldDB" id="A0A146K5A9"/>
<dbReference type="PANTHER" id="PTHR35596:SF1">
    <property type="entry name" value="MICROBIAL-TYPE PARG CATALYTIC DOMAIN-CONTAINING PROTEIN"/>
    <property type="match status" value="1"/>
</dbReference>
<dbReference type="Pfam" id="PF10021">
    <property type="entry name" value="PARG_cat_microb"/>
    <property type="match status" value="1"/>
</dbReference>
<organism evidence="2">
    <name type="scientific">Trepomonas sp. PC1</name>
    <dbReference type="NCBI Taxonomy" id="1076344"/>
    <lineage>
        <taxon>Eukaryota</taxon>
        <taxon>Metamonada</taxon>
        <taxon>Diplomonadida</taxon>
        <taxon>Hexamitidae</taxon>
        <taxon>Hexamitinae</taxon>
        <taxon>Trepomonas</taxon>
    </lineage>
</organism>
<feature type="domain" description="Microbial-type PARG catalytic" evidence="1">
    <location>
        <begin position="6"/>
        <end position="142"/>
    </location>
</feature>
<gene>
    <name evidence="2" type="ORF">TPC1_16784</name>
</gene>
<name>A0A146K5A9_9EUKA</name>
<sequence>ELKQVAKDTLEISTIGLYELNGQEFEVKCGESILIKENDPMKHLIGNEDKQPCNPKISIRRTDVVQEIIDSPNCAVLVFASARHPGGGFINGAMAQEEQICYCSNLYHSLVEHQLDFYDYHENLKAKFYTSRMIQSQNQVFRSGKDYELIEPVPVTFLTCAAVNQALLKNSADKEQGQKEMMKRIRRICNQLGSKHYNKVILGAFGCGVFRNDPSIVADQFKQNIRYLDCDEVVFAIKGRDEQMVRAFEECFK</sequence>
<evidence type="ECO:0000313" key="2">
    <source>
        <dbReference type="EMBL" id="JAP91568.1"/>
    </source>
</evidence>
<reference evidence="2" key="1">
    <citation type="submission" date="2015-07" db="EMBL/GenBank/DDBJ databases">
        <title>Adaptation to a free-living lifestyle via gene acquisitions in the diplomonad Trepomonas sp. PC1.</title>
        <authorList>
            <person name="Xu F."/>
            <person name="Jerlstrom-Hultqvist J."/>
            <person name="Kolisko M."/>
            <person name="Simpson A.G.B."/>
            <person name="Roger A.J."/>
            <person name="Svard S.G."/>
            <person name="Andersson J.O."/>
        </authorList>
    </citation>
    <scope>NUCLEOTIDE SEQUENCE</scope>
    <source>
        <strain evidence="2">PC1</strain>
    </source>
</reference>
<proteinExistence type="predicted"/>
<evidence type="ECO:0000259" key="1">
    <source>
        <dbReference type="Pfam" id="PF10021"/>
    </source>
</evidence>
<protein>
    <recommendedName>
        <fullName evidence="1">Microbial-type PARG catalytic domain-containing protein</fullName>
    </recommendedName>
</protein>
<dbReference type="Gene3D" id="3.40.220.10">
    <property type="entry name" value="Leucine Aminopeptidase, subunit E, domain 1"/>
    <property type="match status" value="1"/>
</dbReference>